<dbReference type="InterPro" id="IPR029767">
    <property type="entry name" value="WecB-like"/>
</dbReference>
<dbReference type="GO" id="GO:0016853">
    <property type="term" value="F:isomerase activity"/>
    <property type="evidence" value="ECO:0007669"/>
    <property type="project" value="UniProtKB-KW"/>
</dbReference>
<dbReference type="RefSeq" id="WP_148908734.1">
    <property type="nucleotide sequence ID" value="NZ_VNHX01000011.1"/>
</dbReference>
<keyword evidence="1" id="KW-0413">Isomerase</keyword>
<dbReference type="NCBIfam" id="TIGR00236">
    <property type="entry name" value="wecB"/>
    <property type="match status" value="1"/>
</dbReference>
<protein>
    <submittedName>
        <fullName evidence="3">UDP-N-acetylglucosamine 2-epimerase (Non-hydrolysing)</fullName>
    </submittedName>
</protein>
<dbReference type="PANTHER" id="PTHR43174">
    <property type="entry name" value="UDP-N-ACETYLGLUCOSAMINE 2-EPIMERASE"/>
    <property type="match status" value="1"/>
</dbReference>
<dbReference type="Proteomes" id="UP000325105">
    <property type="component" value="Unassembled WGS sequence"/>
</dbReference>
<accession>A0A5S5DIP9</accession>
<dbReference type="PANTHER" id="PTHR43174:SF1">
    <property type="entry name" value="UDP-N-ACETYLGLUCOSAMINE 2-EPIMERASE"/>
    <property type="match status" value="1"/>
</dbReference>
<dbReference type="Pfam" id="PF02350">
    <property type="entry name" value="Epimerase_2"/>
    <property type="match status" value="1"/>
</dbReference>
<evidence type="ECO:0000313" key="4">
    <source>
        <dbReference type="Proteomes" id="UP000325105"/>
    </source>
</evidence>
<dbReference type="Gene3D" id="3.40.50.2000">
    <property type="entry name" value="Glycogen Phosphorylase B"/>
    <property type="match status" value="2"/>
</dbReference>
<proteinExistence type="inferred from homology"/>
<dbReference type="OrthoDB" id="9803238at2"/>
<dbReference type="CDD" id="cd03786">
    <property type="entry name" value="GTB_UDP-GlcNAc_2-Epimerase"/>
    <property type="match status" value="1"/>
</dbReference>
<organism evidence="3 4">
    <name type="scientific">Sphingobacterium allocomposti</name>
    <dbReference type="NCBI Taxonomy" id="415956"/>
    <lineage>
        <taxon>Bacteria</taxon>
        <taxon>Pseudomonadati</taxon>
        <taxon>Bacteroidota</taxon>
        <taxon>Sphingobacteriia</taxon>
        <taxon>Sphingobacteriales</taxon>
        <taxon>Sphingobacteriaceae</taxon>
        <taxon>Sphingobacterium</taxon>
    </lineage>
</organism>
<dbReference type="EMBL" id="VNHX01000011">
    <property type="protein sequence ID" value="TYP94602.1"/>
    <property type="molecule type" value="Genomic_DNA"/>
</dbReference>
<evidence type="ECO:0000313" key="3">
    <source>
        <dbReference type="EMBL" id="TYP94602.1"/>
    </source>
</evidence>
<feature type="domain" description="UDP-N-acetylglucosamine 2-epimerase" evidence="2">
    <location>
        <begin position="25"/>
        <end position="363"/>
    </location>
</feature>
<name>A0A5S5DIP9_9SPHI</name>
<evidence type="ECO:0000256" key="1">
    <source>
        <dbReference type="RuleBase" id="RU003513"/>
    </source>
</evidence>
<comment type="similarity">
    <text evidence="1">Belongs to the UDP-N-acetylglucosamine 2-epimerase family.</text>
</comment>
<sequence>MKKIKVMTVVGTRPEIIRLSRVLSALDASEAVNHVIVHTGQNYDYELNQIFFEDLGLRKPDYFLDAAGKTATETVGNILIKIDPLLEELKPDAFLVLGDTNSCLCAIPAKKRHIPIFHMEAGNRCFDQRVPEETNRKIVDHTADVNLTYSDIAREYLLREGLPADRIIKTGSPMFEVLNHYLPQIKASDVLTKLNLEEGQFFVVSSHREENINNEKNFRGLMDSLNTIAEKYGYPVIVSTHPRTRNMIDRMQIQMRPEIQFLKPLGFHDYNALQMRSYAVLSDSGTISEESSILNFRALNIRQAHERPEAMEEASVMMVGLSPERVLQGLTQVLKQQVGENRNFRQVADYSMPNVSEKVVRIILSYTDYVKRVVWSEDV</sequence>
<reference evidence="3 4" key="1">
    <citation type="submission" date="2019-07" db="EMBL/GenBank/DDBJ databases">
        <title>Genomic Encyclopedia of Archaeal and Bacterial Type Strains, Phase II (KMG-II): from individual species to whole genera.</title>
        <authorList>
            <person name="Goeker M."/>
        </authorList>
    </citation>
    <scope>NUCLEOTIDE SEQUENCE [LARGE SCALE GENOMIC DNA]</scope>
    <source>
        <strain evidence="3 4">DSM 18850</strain>
    </source>
</reference>
<dbReference type="InterPro" id="IPR003331">
    <property type="entry name" value="UDP_GlcNAc_Epimerase_2_dom"/>
</dbReference>
<gene>
    <name evidence="3" type="ORF">BC792_11110</name>
</gene>
<evidence type="ECO:0000259" key="2">
    <source>
        <dbReference type="Pfam" id="PF02350"/>
    </source>
</evidence>
<dbReference type="AlphaFoldDB" id="A0A5S5DIP9"/>
<comment type="caution">
    <text evidence="3">The sequence shown here is derived from an EMBL/GenBank/DDBJ whole genome shotgun (WGS) entry which is preliminary data.</text>
</comment>
<keyword evidence="4" id="KW-1185">Reference proteome</keyword>
<dbReference type="SUPFAM" id="SSF53756">
    <property type="entry name" value="UDP-Glycosyltransferase/glycogen phosphorylase"/>
    <property type="match status" value="1"/>
</dbReference>